<dbReference type="InterPro" id="IPR052055">
    <property type="entry name" value="Hepadnavirus_pol/RT"/>
</dbReference>
<proteinExistence type="predicted"/>
<comment type="caution">
    <text evidence="1">The sequence shown here is derived from an EMBL/GenBank/DDBJ whole genome shotgun (WGS) entry which is preliminary data.</text>
</comment>
<dbReference type="Proteomes" id="UP000838756">
    <property type="component" value="Unassembled WGS sequence"/>
</dbReference>
<reference evidence="1" key="1">
    <citation type="submission" date="2022-03" db="EMBL/GenBank/DDBJ databases">
        <authorList>
            <person name="Lindestad O."/>
        </authorList>
    </citation>
    <scope>NUCLEOTIDE SEQUENCE</scope>
</reference>
<accession>A0A8S4QWI4</accession>
<dbReference type="PANTHER" id="PTHR33050">
    <property type="entry name" value="REVERSE TRANSCRIPTASE DOMAIN-CONTAINING PROTEIN"/>
    <property type="match status" value="1"/>
</dbReference>
<protein>
    <submittedName>
        <fullName evidence="1">Jg17273 protein</fullName>
    </submittedName>
</protein>
<dbReference type="AlphaFoldDB" id="A0A8S4QWI4"/>
<sequence length="105" mass="12136">MGGIQFPHLTGITQQLWIWCEIRKITVHADYIRSSDNKIADAESRRTHPDIEWELSNNAYITITTMFGIPSIDLFASRINHKCDTYVSWYKDPDAFAINAFTIVE</sequence>
<dbReference type="EMBL" id="CAKXAJ010020581">
    <property type="protein sequence ID" value="CAH2223466.1"/>
    <property type="molecule type" value="Genomic_DNA"/>
</dbReference>
<evidence type="ECO:0000313" key="1">
    <source>
        <dbReference type="EMBL" id="CAH2223466.1"/>
    </source>
</evidence>
<keyword evidence="2" id="KW-1185">Reference proteome</keyword>
<name>A0A8S4QWI4_9NEOP</name>
<organism evidence="1 2">
    <name type="scientific">Pararge aegeria aegeria</name>
    <dbReference type="NCBI Taxonomy" id="348720"/>
    <lineage>
        <taxon>Eukaryota</taxon>
        <taxon>Metazoa</taxon>
        <taxon>Ecdysozoa</taxon>
        <taxon>Arthropoda</taxon>
        <taxon>Hexapoda</taxon>
        <taxon>Insecta</taxon>
        <taxon>Pterygota</taxon>
        <taxon>Neoptera</taxon>
        <taxon>Endopterygota</taxon>
        <taxon>Lepidoptera</taxon>
        <taxon>Glossata</taxon>
        <taxon>Ditrysia</taxon>
        <taxon>Papilionoidea</taxon>
        <taxon>Nymphalidae</taxon>
        <taxon>Satyrinae</taxon>
        <taxon>Satyrini</taxon>
        <taxon>Parargina</taxon>
        <taxon>Pararge</taxon>
    </lineage>
</organism>
<gene>
    <name evidence="1" type="primary">jg17273</name>
    <name evidence="1" type="ORF">PAEG_LOCUS6814</name>
</gene>
<dbReference type="OrthoDB" id="2897838at2759"/>
<dbReference type="PANTHER" id="PTHR33050:SF7">
    <property type="entry name" value="RIBONUCLEASE H"/>
    <property type="match status" value="1"/>
</dbReference>
<evidence type="ECO:0000313" key="2">
    <source>
        <dbReference type="Proteomes" id="UP000838756"/>
    </source>
</evidence>